<dbReference type="InterPro" id="IPR036365">
    <property type="entry name" value="PGBD-like_sf"/>
</dbReference>
<evidence type="ECO:0000259" key="1">
    <source>
        <dbReference type="Pfam" id="PF01471"/>
    </source>
</evidence>
<dbReference type="InterPro" id="IPR036366">
    <property type="entry name" value="PGBDSf"/>
</dbReference>
<dbReference type="EMBL" id="ASGY01000029">
    <property type="protein sequence ID" value="KGE69227.1"/>
    <property type="molecule type" value="Genomic_DNA"/>
</dbReference>
<dbReference type="Pfam" id="PF01471">
    <property type="entry name" value="PG_binding_1"/>
    <property type="match status" value="1"/>
</dbReference>
<evidence type="ECO:0000313" key="3">
    <source>
        <dbReference type="Proteomes" id="UP000030060"/>
    </source>
</evidence>
<dbReference type="Gene3D" id="1.10.101.10">
    <property type="entry name" value="PGBD-like superfamily/PGBD"/>
    <property type="match status" value="1"/>
</dbReference>
<dbReference type="Proteomes" id="UP000030060">
    <property type="component" value="Unassembled WGS sequence"/>
</dbReference>
<dbReference type="RefSeq" id="WP_038843324.1">
    <property type="nucleotide sequence ID" value="NZ_ASGY01000029.1"/>
</dbReference>
<dbReference type="OrthoDB" id="6905609at2"/>
<evidence type="ECO:0000313" key="2">
    <source>
        <dbReference type="EMBL" id="KGE69227.1"/>
    </source>
</evidence>
<gene>
    <name evidence="2" type="ORF">K814_0104055</name>
</gene>
<proteinExistence type="predicted"/>
<reference evidence="2 3" key="1">
    <citation type="journal article" date="2013" name="Genome Announc.">
        <title>Draft Genome Sequence of Pseudomonas fluorescens LMG 5329, a White Line-Inducing Principle-Producing Bioindicator for the Mushroom Pathogen Pseudomonas tolaasii.</title>
        <authorList>
            <person name="Ghequire M.G."/>
            <person name="Rokni-Zadeh H."/>
            <person name="Zarrineh P."/>
            <person name="De Mot R."/>
        </authorList>
    </citation>
    <scope>NUCLEOTIDE SEQUENCE [LARGE SCALE GENOMIC DNA]</scope>
    <source>
        <strain evidence="2 3">LMG 5329</strain>
    </source>
</reference>
<dbReference type="InterPro" id="IPR002477">
    <property type="entry name" value="Peptidoglycan-bd-like"/>
</dbReference>
<protein>
    <recommendedName>
        <fullName evidence="1">Peptidoglycan binding-like domain-containing protein</fullName>
    </recommendedName>
</protein>
<dbReference type="AlphaFoldDB" id="A0A0A1Z8X0"/>
<name>A0A0A1Z8X0_PSEFL</name>
<feature type="domain" description="Peptidoglycan binding-like" evidence="1">
    <location>
        <begin position="28"/>
        <end position="77"/>
    </location>
</feature>
<organism evidence="2 3">
    <name type="scientific">Pseudomonas fluorescens LMG 5329</name>
    <dbReference type="NCBI Taxonomy" id="1324332"/>
    <lineage>
        <taxon>Bacteria</taxon>
        <taxon>Pseudomonadati</taxon>
        <taxon>Pseudomonadota</taxon>
        <taxon>Gammaproteobacteria</taxon>
        <taxon>Pseudomonadales</taxon>
        <taxon>Pseudomonadaceae</taxon>
        <taxon>Pseudomonas</taxon>
    </lineage>
</organism>
<sequence>MQQPYYTTPYLLSDALASRQGVALIVCVQKALAEREYYAGEIDGIVGQETETALFLFQMDLELNITGSINSATLEKLNIVTPEWFSQ</sequence>
<accession>A0A0A1Z8X0</accession>
<dbReference type="SUPFAM" id="SSF47090">
    <property type="entry name" value="PGBD-like"/>
    <property type="match status" value="1"/>
</dbReference>
<comment type="caution">
    <text evidence="2">The sequence shown here is derived from an EMBL/GenBank/DDBJ whole genome shotgun (WGS) entry which is preliminary data.</text>
</comment>